<accession>A0A509E7Y8</accession>
<dbReference type="AlphaFoldDB" id="A0A509E7Y8"/>
<gene>
    <name evidence="1" type="ORF">MET9862_00252</name>
</gene>
<organism evidence="1 2">
    <name type="scientific">Methylobacterium symbioticum</name>
    <dbReference type="NCBI Taxonomy" id="2584084"/>
    <lineage>
        <taxon>Bacteria</taxon>
        <taxon>Pseudomonadati</taxon>
        <taxon>Pseudomonadota</taxon>
        <taxon>Alphaproteobacteria</taxon>
        <taxon>Hyphomicrobiales</taxon>
        <taxon>Methylobacteriaceae</taxon>
        <taxon>Methylobacterium</taxon>
    </lineage>
</organism>
<keyword evidence="2" id="KW-1185">Reference proteome</keyword>
<name>A0A509E7Y8_9HYPH</name>
<sequence length="53" mass="5834">MARRRKTPSVTLATVRVLSEIPTQTLSRDMDPTPKRLMPAGYPVAMQLGTGHV</sequence>
<evidence type="ECO:0000313" key="2">
    <source>
        <dbReference type="Proteomes" id="UP000410984"/>
    </source>
</evidence>
<dbReference type="Proteomes" id="UP000410984">
    <property type="component" value="Unassembled WGS sequence"/>
</dbReference>
<evidence type="ECO:0000313" key="1">
    <source>
        <dbReference type="EMBL" id="VUD69695.1"/>
    </source>
</evidence>
<reference evidence="1 2" key="1">
    <citation type="submission" date="2019-06" db="EMBL/GenBank/DDBJ databases">
        <authorList>
            <person name="Rodrigo-Torres L."/>
            <person name="Arahal R. D."/>
            <person name="Lucena T."/>
        </authorList>
    </citation>
    <scope>NUCLEOTIDE SEQUENCE [LARGE SCALE GENOMIC DNA]</scope>
    <source>
        <strain evidence="1 2">SB0023/3</strain>
    </source>
</reference>
<dbReference type="EMBL" id="CABFPH010000002">
    <property type="protein sequence ID" value="VUD69695.1"/>
    <property type="molecule type" value="Genomic_DNA"/>
</dbReference>
<proteinExistence type="predicted"/>
<protein>
    <submittedName>
        <fullName evidence="1">Uncharacterized protein</fullName>
    </submittedName>
</protein>